<feature type="active site" description="Nucleophile" evidence="5">
    <location>
        <position position="38"/>
    </location>
</feature>
<comment type="similarity">
    <text evidence="2 5">Belongs to the pseudouridine synthase TruB family. Type 1 subfamily.</text>
</comment>
<dbReference type="GO" id="GO:0031119">
    <property type="term" value="P:tRNA pseudouridine synthesis"/>
    <property type="evidence" value="ECO:0007669"/>
    <property type="project" value="UniProtKB-UniRule"/>
</dbReference>
<dbReference type="InterPro" id="IPR002501">
    <property type="entry name" value="PsdUridine_synth_N"/>
</dbReference>
<dbReference type="InterPro" id="IPR014780">
    <property type="entry name" value="tRNA_psdUridine_synth_TruB"/>
</dbReference>
<keyword evidence="3 5" id="KW-0819">tRNA processing</keyword>
<evidence type="ECO:0000259" key="7">
    <source>
        <dbReference type="Pfam" id="PF01509"/>
    </source>
</evidence>
<evidence type="ECO:0000256" key="1">
    <source>
        <dbReference type="ARBA" id="ARBA00000385"/>
    </source>
</evidence>
<dbReference type="RefSeq" id="WP_134214400.1">
    <property type="nucleotide sequence ID" value="NZ_QFFZ01000031.1"/>
</dbReference>
<evidence type="ECO:0000256" key="2">
    <source>
        <dbReference type="ARBA" id="ARBA00005642"/>
    </source>
</evidence>
<dbReference type="Gene3D" id="2.30.130.10">
    <property type="entry name" value="PUA domain"/>
    <property type="match status" value="1"/>
</dbReference>
<dbReference type="Proteomes" id="UP000297597">
    <property type="component" value="Unassembled WGS sequence"/>
</dbReference>
<dbReference type="GO" id="GO:0003723">
    <property type="term" value="F:RNA binding"/>
    <property type="evidence" value="ECO:0007669"/>
    <property type="project" value="InterPro"/>
</dbReference>
<evidence type="ECO:0000256" key="5">
    <source>
        <dbReference type="HAMAP-Rule" id="MF_01080"/>
    </source>
</evidence>
<dbReference type="PANTHER" id="PTHR13767:SF2">
    <property type="entry name" value="PSEUDOURIDYLATE SYNTHASE TRUB1"/>
    <property type="match status" value="1"/>
</dbReference>
<dbReference type="GO" id="GO:1990481">
    <property type="term" value="P:mRNA pseudouridine synthesis"/>
    <property type="evidence" value="ECO:0007669"/>
    <property type="project" value="TreeGrafter"/>
</dbReference>
<dbReference type="Pfam" id="PF01472">
    <property type="entry name" value="PUA"/>
    <property type="match status" value="1"/>
</dbReference>
<name>A0A4Y7RND7_9FIRM</name>
<keyword evidence="10" id="KW-1185">Reference proteome</keyword>
<dbReference type="OrthoDB" id="9802309at2"/>
<dbReference type="SUPFAM" id="SSF55120">
    <property type="entry name" value="Pseudouridine synthase"/>
    <property type="match status" value="1"/>
</dbReference>
<comment type="function">
    <text evidence="5">Responsible for synthesis of pseudouridine from uracil-55 in the psi GC loop of transfer RNAs.</text>
</comment>
<feature type="domain" description="tRNA pseudouridylate synthase B C-terminal" evidence="8">
    <location>
        <begin position="177"/>
        <end position="218"/>
    </location>
</feature>
<dbReference type="InterPro" id="IPR036974">
    <property type="entry name" value="PUA_sf"/>
</dbReference>
<evidence type="ECO:0000256" key="4">
    <source>
        <dbReference type="ARBA" id="ARBA00023235"/>
    </source>
</evidence>
<dbReference type="HAMAP" id="MF_01080">
    <property type="entry name" value="TruB_bact"/>
    <property type="match status" value="1"/>
</dbReference>
<evidence type="ECO:0000313" key="9">
    <source>
        <dbReference type="EMBL" id="TEB10182.1"/>
    </source>
</evidence>
<dbReference type="CDD" id="cd02573">
    <property type="entry name" value="PseudoU_synth_EcTruB"/>
    <property type="match status" value="1"/>
</dbReference>
<evidence type="ECO:0000259" key="8">
    <source>
        <dbReference type="Pfam" id="PF16198"/>
    </source>
</evidence>
<feature type="domain" description="Pseudouridine synthase II N-terminal" evidence="7">
    <location>
        <begin position="23"/>
        <end position="176"/>
    </location>
</feature>
<organism evidence="9 10">
    <name type="scientific">Pelotomaculum propionicicum</name>
    <dbReference type="NCBI Taxonomy" id="258475"/>
    <lineage>
        <taxon>Bacteria</taxon>
        <taxon>Bacillati</taxon>
        <taxon>Bacillota</taxon>
        <taxon>Clostridia</taxon>
        <taxon>Eubacteriales</taxon>
        <taxon>Desulfotomaculaceae</taxon>
        <taxon>Pelotomaculum</taxon>
    </lineage>
</organism>
<dbReference type="NCBIfam" id="TIGR00431">
    <property type="entry name" value="TruB"/>
    <property type="match status" value="1"/>
</dbReference>
<dbReference type="PANTHER" id="PTHR13767">
    <property type="entry name" value="TRNA-PSEUDOURIDINE SYNTHASE"/>
    <property type="match status" value="1"/>
</dbReference>
<keyword evidence="4 5" id="KW-0413">Isomerase</keyword>
<dbReference type="GO" id="GO:0160148">
    <property type="term" value="F:tRNA pseudouridine(55) synthase activity"/>
    <property type="evidence" value="ECO:0007669"/>
    <property type="project" value="UniProtKB-EC"/>
</dbReference>
<dbReference type="Gene3D" id="3.30.2350.10">
    <property type="entry name" value="Pseudouridine synthase"/>
    <property type="match status" value="1"/>
</dbReference>
<dbReference type="InterPro" id="IPR020103">
    <property type="entry name" value="PsdUridine_synth_cat_dom_sf"/>
</dbReference>
<reference evidence="9 10" key="1">
    <citation type="journal article" date="2018" name="Environ. Microbiol.">
        <title>Novel energy conservation strategies and behaviour of Pelotomaculum schinkii driving syntrophic propionate catabolism.</title>
        <authorList>
            <person name="Hidalgo-Ahumada C.A.P."/>
            <person name="Nobu M.K."/>
            <person name="Narihiro T."/>
            <person name="Tamaki H."/>
            <person name="Liu W.T."/>
            <person name="Kamagata Y."/>
            <person name="Stams A.J.M."/>
            <person name="Imachi H."/>
            <person name="Sousa D.Z."/>
        </authorList>
    </citation>
    <scope>NUCLEOTIDE SEQUENCE [LARGE SCALE GENOMIC DNA]</scope>
    <source>
        <strain evidence="9 10">MGP</strain>
    </source>
</reference>
<protein>
    <recommendedName>
        <fullName evidence="5">tRNA pseudouridine synthase B</fullName>
        <ecNumber evidence="5">5.4.99.25</ecNumber>
    </recommendedName>
    <alternativeName>
        <fullName evidence="5">tRNA pseudouridine(55) synthase</fullName>
        <shortName evidence="5">Psi55 synthase</shortName>
    </alternativeName>
    <alternativeName>
        <fullName evidence="5">tRNA pseudouridylate synthase</fullName>
    </alternativeName>
    <alternativeName>
        <fullName evidence="5">tRNA-uridine isomerase</fullName>
    </alternativeName>
</protein>
<evidence type="ECO:0000313" key="10">
    <source>
        <dbReference type="Proteomes" id="UP000297597"/>
    </source>
</evidence>
<dbReference type="InterPro" id="IPR032819">
    <property type="entry name" value="TruB_C"/>
</dbReference>
<dbReference type="InterPro" id="IPR002478">
    <property type="entry name" value="PUA"/>
</dbReference>
<dbReference type="CDD" id="cd07953">
    <property type="entry name" value="PUA"/>
    <property type="match status" value="1"/>
</dbReference>
<dbReference type="EMBL" id="QFFZ01000031">
    <property type="protein sequence ID" value="TEB10182.1"/>
    <property type="molecule type" value="Genomic_DNA"/>
</dbReference>
<evidence type="ECO:0000256" key="3">
    <source>
        <dbReference type="ARBA" id="ARBA00022694"/>
    </source>
</evidence>
<dbReference type="Pfam" id="PF16198">
    <property type="entry name" value="TruB_C_2"/>
    <property type="match status" value="1"/>
</dbReference>
<proteinExistence type="inferred from homology"/>
<feature type="domain" description="PUA" evidence="6">
    <location>
        <begin position="239"/>
        <end position="295"/>
    </location>
</feature>
<dbReference type="AlphaFoldDB" id="A0A4Y7RND7"/>
<dbReference type="EC" id="5.4.99.25" evidence="5"/>
<accession>A0A4Y7RND7</accession>
<dbReference type="InterPro" id="IPR015947">
    <property type="entry name" value="PUA-like_sf"/>
</dbReference>
<dbReference type="Pfam" id="PF01509">
    <property type="entry name" value="TruB_N"/>
    <property type="match status" value="1"/>
</dbReference>
<evidence type="ECO:0000259" key="6">
    <source>
        <dbReference type="Pfam" id="PF01472"/>
    </source>
</evidence>
<sequence>MNGFINILKPPGMTSHDVVNFVRRTLSIKKAGHTGTLDPGAAGALVVCLGAATRLAGFLIDADKEYRVEMVFGQATDTGDAFGEIISEADASHLDRDAVLAVLPFFTGSIEQVPPMTSAIKLHGKKLYQLARQGLVVERPARAVSIHSLEYISGTGWGTPRPRALLHLSCSKGTYVRALCTDMGTRLGCGAYMSFLVRTRAGPYCISDALTLEEIAVLNNTGKLAEKVIAIDKALDFLPEVLVKSGAVQAVKSGARLYLPGVAQLPGSLSAGDKVRLTGPEGFLAVAETAFDPQDNERILFRPVCVLPR</sequence>
<comment type="caution">
    <text evidence="9">The sequence shown here is derived from an EMBL/GenBank/DDBJ whole genome shotgun (WGS) entry which is preliminary data.</text>
</comment>
<comment type="catalytic activity">
    <reaction evidence="1 5">
        <text>uridine(55) in tRNA = pseudouridine(55) in tRNA</text>
        <dbReference type="Rhea" id="RHEA:42532"/>
        <dbReference type="Rhea" id="RHEA-COMP:10101"/>
        <dbReference type="Rhea" id="RHEA-COMP:10102"/>
        <dbReference type="ChEBI" id="CHEBI:65314"/>
        <dbReference type="ChEBI" id="CHEBI:65315"/>
        <dbReference type="EC" id="5.4.99.25"/>
    </reaction>
</comment>
<dbReference type="SUPFAM" id="SSF88697">
    <property type="entry name" value="PUA domain-like"/>
    <property type="match status" value="1"/>
</dbReference>
<dbReference type="PROSITE" id="PS50890">
    <property type="entry name" value="PUA"/>
    <property type="match status" value="1"/>
</dbReference>
<gene>
    <name evidence="5 9" type="primary">truB</name>
    <name evidence="9" type="ORF">Pmgp_02587</name>
</gene>